<dbReference type="InParanoid" id="A0A2P5E9Z2"/>
<dbReference type="Proteomes" id="UP000237000">
    <property type="component" value="Unassembled WGS sequence"/>
</dbReference>
<dbReference type="AlphaFoldDB" id="A0A2P5E9Z2"/>
<dbReference type="EMBL" id="JXTC01000196">
    <property type="protein sequence ID" value="PON82372.1"/>
    <property type="molecule type" value="Genomic_DNA"/>
</dbReference>
<gene>
    <name evidence="1" type="ORF">TorRG33x02_218670</name>
</gene>
<comment type="caution">
    <text evidence="1">The sequence shown here is derived from an EMBL/GenBank/DDBJ whole genome shotgun (WGS) entry which is preliminary data.</text>
</comment>
<reference evidence="2" key="1">
    <citation type="submission" date="2016-06" db="EMBL/GenBank/DDBJ databases">
        <title>Parallel loss of symbiosis genes in relatives of nitrogen-fixing non-legume Parasponia.</title>
        <authorList>
            <person name="Van Velzen R."/>
            <person name="Holmer R."/>
            <person name="Bu F."/>
            <person name="Rutten L."/>
            <person name="Van Zeijl A."/>
            <person name="Liu W."/>
            <person name="Santuari L."/>
            <person name="Cao Q."/>
            <person name="Sharma T."/>
            <person name="Shen D."/>
            <person name="Roswanjaya Y."/>
            <person name="Wardhani T."/>
            <person name="Kalhor M.S."/>
            <person name="Jansen J."/>
            <person name="Van den Hoogen J."/>
            <person name="Gungor B."/>
            <person name="Hartog M."/>
            <person name="Hontelez J."/>
            <person name="Verver J."/>
            <person name="Yang W.-C."/>
            <person name="Schijlen E."/>
            <person name="Repin R."/>
            <person name="Schilthuizen M."/>
            <person name="Schranz E."/>
            <person name="Heidstra R."/>
            <person name="Miyata K."/>
            <person name="Fedorova E."/>
            <person name="Kohlen W."/>
            <person name="Bisseling T."/>
            <person name="Smit S."/>
            <person name="Geurts R."/>
        </authorList>
    </citation>
    <scope>NUCLEOTIDE SEQUENCE [LARGE SCALE GENOMIC DNA]</scope>
    <source>
        <strain evidence="2">cv. RG33-2</strain>
    </source>
</reference>
<proteinExistence type="predicted"/>
<accession>A0A2P5E9Z2</accession>
<sequence length="137" mass="16158">MPKILLRIIKRKDGGGLSFLFLFLLLFLAVQTRFYLLVAQRQNCSVVLSFPKYAYLPPPYPTILALPDHPNQTKMSDQITNFNTILEHIIQSQQVKKIQFEQHHKIFEFRISNPEREKKTQFSLHNLASYLLYTHKI</sequence>
<protein>
    <submittedName>
        <fullName evidence="1">Uncharacterized protein</fullName>
    </submittedName>
</protein>
<name>A0A2P5E9Z2_TREOI</name>
<keyword evidence="2" id="KW-1185">Reference proteome</keyword>
<evidence type="ECO:0000313" key="2">
    <source>
        <dbReference type="Proteomes" id="UP000237000"/>
    </source>
</evidence>
<evidence type="ECO:0000313" key="1">
    <source>
        <dbReference type="EMBL" id="PON82372.1"/>
    </source>
</evidence>
<organism evidence="1 2">
    <name type="scientific">Trema orientale</name>
    <name type="common">Charcoal tree</name>
    <name type="synonym">Celtis orientalis</name>
    <dbReference type="NCBI Taxonomy" id="63057"/>
    <lineage>
        <taxon>Eukaryota</taxon>
        <taxon>Viridiplantae</taxon>
        <taxon>Streptophyta</taxon>
        <taxon>Embryophyta</taxon>
        <taxon>Tracheophyta</taxon>
        <taxon>Spermatophyta</taxon>
        <taxon>Magnoliopsida</taxon>
        <taxon>eudicotyledons</taxon>
        <taxon>Gunneridae</taxon>
        <taxon>Pentapetalae</taxon>
        <taxon>rosids</taxon>
        <taxon>fabids</taxon>
        <taxon>Rosales</taxon>
        <taxon>Cannabaceae</taxon>
        <taxon>Trema</taxon>
    </lineage>
</organism>